<feature type="coiled-coil region" evidence="4">
    <location>
        <begin position="32"/>
        <end position="59"/>
    </location>
</feature>
<dbReference type="PANTHER" id="PTHR43140">
    <property type="entry name" value="TYPE-1 RESTRICTION ENZYME ECOKI SPECIFICITY PROTEIN"/>
    <property type="match status" value="1"/>
</dbReference>
<protein>
    <submittedName>
        <fullName evidence="6">Type I restriction endonuclease subunit S</fullName>
    </submittedName>
</protein>
<keyword evidence="2" id="KW-0680">Restriction system</keyword>
<keyword evidence="6" id="KW-0378">Hydrolase</keyword>
<feature type="non-terminal residue" evidence="6">
    <location>
        <position position="97"/>
    </location>
</feature>
<dbReference type="EMBL" id="DLYI01000167">
    <property type="protein sequence ID" value="HAC28680.1"/>
    <property type="molecule type" value="Genomic_DNA"/>
</dbReference>
<dbReference type="InterPro" id="IPR000055">
    <property type="entry name" value="Restrct_endonuc_typeI_TRD"/>
</dbReference>
<gene>
    <name evidence="6" type="ORF">DCF82_12830</name>
</gene>
<evidence type="ECO:0000259" key="5">
    <source>
        <dbReference type="Pfam" id="PF01420"/>
    </source>
</evidence>
<dbReference type="InterPro" id="IPR051212">
    <property type="entry name" value="Type-I_RE_S_subunit"/>
</dbReference>
<dbReference type="Pfam" id="PF01420">
    <property type="entry name" value="Methylase_S"/>
    <property type="match status" value="1"/>
</dbReference>
<dbReference type="Gene3D" id="3.90.220.20">
    <property type="entry name" value="DNA methylase specificity domains"/>
    <property type="match status" value="1"/>
</dbReference>
<dbReference type="GO" id="GO:0003677">
    <property type="term" value="F:DNA binding"/>
    <property type="evidence" value="ECO:0007669"/>
    <property type="project" value="UniProtKB-KW"/>
</dbReference>
<dbReference type="AlphaFoldDB" id="A0A3B8WJM9"/>
<evidence type="ECO:0000256" key="4">
    <source>
        <dbReference type="SAM" id="Coils"/>
    </source>
</evidence>
<sequence>MRELAESLGTGTTFKEISGSTAKTIPFILPPLAEQKVIADKLDTLLAQLENTKARLERIPQILKRFRQSVLAAAVSGRLTEEWREQNGVSDTDWDAL</sequence>
<accession>A0A3B8WJM9</accession>
<dbReference type="PANTHER" id="PTHR43140:SF1">
    <property type="entry name" value="TYPE I RESTRICTION ENZYME ECOKI SPECIFICITY SUBUNIT"/>
    <property type="match status" value="1"/>
</dbReference>
<dbReference type="GO" id="GO:0004519">
    <property type="term" value="F:endonuclease activity"/>
    <property type="evidence" value="ECO:0007669"/>
    <property type="project" value="UniProtKB-KW"/>
</dbReference>
<evidence type="ECO:0000256" key="3">
    <source>
        <dbReference type="ARBA" id="ARBA00023125"/>
    </source>
</evidence>
<evidence type="ECO:0000256" key="1">
    <source>
        <dbReference type="ARBA" id="ARBA00010923"/>
    </source>
</evidence>
<organism evidence="6 7">
    <name type="scientific">Marinobacter nauticus</name>
    <name type="common">Marinobacter hydrocarbonoclasticus</name>
    <name type="synonym">Marinobacter aquaeolei</name>
    <dbReference type="NCBI Taxonomy" id="2743"/>
    <lineage>
        <taxon>Bacteria</taxon>
        <taxon>Pseudomonadati</taxon>
        <taxon>Pseudomonadota</taxon>
        <taxon>Gammaproteobacteria</taxon>
        <taxon>Pseudomonadales</taxon>
        <taxon>Marinobacteraceae</taxon>
        <taxon>Marinobacter</taxon>
    </lineage>
</organism>
<keyword evidence="3" id="KW-0238">DNA-binding</keyword>
<evidence type="ECO:0000256" key="2">
    <source>
        <dbReference type="ARBA" id="ARBA00022747"/>
    </source>
</evidence>
<keyword evidence="4" id="KW-0175">Coiled coil</keyword>
<comment type="similarity">
    <text evidence="1">Belongs to the type-I restriction system S methylase family.</text>
</comment>
<evidence type="ECO:0000313" key="6">
    <source>
        <dbReference type="EMBL" id="HAC28680.1"/>
    </source>
</evidence>
<dbReference type="GO" id="GO:0009307">
    <property type="term" value="P:DNA restriction-modification system"/>
    <property type="evidence" value="ECO:0007669"/>
    <property type="project" value="UniProtKB-KW"/>
</dbReference>
<comment type="caution">
    <text evidence="6">The sequence shown here is derived from an EMBL/GenBank/DDBJ whole genome shotgun (WGS) entry which is preliminary data.</text>
</comment>
<proteinExistence type="inferred from homology"/>
<evidence type="ECO:0000313" key="7">
    <source>
        <dbReference type="Proteomes" id="UP000261325"/>
    </source>
</evidence>
<dbReference type="Proteomes" id="UP000261325">
    <property type="component" value="Unassembled WGS sequence"/>
</dbReference>
<feature type="domain" description="Type I restriction modification DNA specificity" evidence="5">
    <location>
        <begin position="6"/>
        <end position="60"/>
    </location>
</feature>
<reference evidence="6 7" key="1">
    <citation type="journal article" date="2018" name="Nat. Biotechnol.">
        <title>A standardized bacterial taxonomy based on genome phylogeny substantially revises the tree of life.</title>
        <authorList>
            <person name="Parks D.H."/>
            <person name="Chuvochina M."/>
            <person name="Waite D.W."/>
            <person name="Rinke C."/>
            <person name="Skarshewski A."/>
            <person name="Chaumeil P.A."/>
            <person name="Hugenholtz P."/>
        </authorList>
    </citation>
    <scope>NUCLEOTIDE SEQUENCE [LARGE SCALE GENOMIC DNA]</scope>
    <source>
        <strain evidence="6">UBA9049</strain>
    </source>
</reference>
<keyword evidence="6" id="KW-0540">Nuclease</keyword>
<dbReference type="InterPro" id="IPR044946">
    <property type="entry name" value="Restrct_endonuc_typeI_TRD_sf"/>
</dbReference>
<name>A0A3B8WJM9_MARNT</name>
<keyword evidence="6" id="KW-0255">Endonuclease</keyword>
<dbReference type="SUPFAM" id="SSF116734">
    <property type="entry name" value="DNA methylase specificity domain"/>
    <property type="match status" value="1"/>
</dbReference>